<dbReference type="Gene3D" id="3.40.50.720">
    <property type="entry name" value="NAD(P)-binding Rossmann-like Domain"/>
    <property type="match status" value="1"/>
</dbReference>
<evidence type="ECO:0000256" key="2">
    <source>
        <dbReference type="ARBA" id="ARBA00022857"/>
    </source>
</evidence>
<evidence type="ECO:0000259" key="3">
    <source>
        <dbReference type="Pfam" id="PF05368"/>
    </source>
</evidence>
<dbReference type="GeneID" id="28837247"/>
<evidence type="ECO:0000313" key="4">
    <source>
        <dbReference type="EMBL" id="OBT98106.1"/>
    </source>
</evidence>
<feature type="domain" description="NmrA-like" evidence="3">
    <location>
        <begin position="2"/>
        <end position="67"/>
    </location>
</feature>
<dbReference type="OrthoDB" id="300709at2759"/>
<feature type="domain" description="NmrA-like" evidence="3">
    <location>
        <begin position="88"/>
        <end position="301"/>
    </location>
</feature>
<dbReference type="InterPro" id="IPR051164">
    <property type="entry name" value="NmrA-like_oxidored"/>
</dbReference>
<dbReference type="InterPro" id="IPR036291">
    <property type="entry name" value="NAD(P)-bd_dom_sf"/>
</dbReference>
<keyword evidence="2" id="KW-0521">NADP</keyword>
<dbReference type="Gene3D" id="3.90.25.10">
    <property type="entry name" value="UDP-galactose 4-epimerase, domain 1"/>
    <property type="match status" value="1"/>
</dbReference>
<accession>A0A1B8GQJ5</accession>
<reference evidence="5" key="2">
    <citation type="journal article" date="2018" name="Nat. Commun.">
        <title>Extreme sensitivity to ultraviolet light in the fungal pathogen causing white-nose syndrome of bats.</title>
        <authorList>
            <person name="Palmer J.M."/>
            <person name="Drees K.P."/>
            <person name="Foster J.T."/>
            <person name="Lindner D.L."/>
        </authorList>
    </citation>
    <scope>NUCLEOTIDE SEQUENCE [LARGE SCALE GENOMIC DNA]</scope>
    <source>
        <strain evidence="5">UAMH 10579</strain>
    </source>
</reference>
<dbReference type="GO" id="GO:0005634">
    <property type="term" value="C:nucleus"/>
    <property type="evidence" value="ECO:0007669"/>
    <property type="project" value="TreeGrafter"/>
</dbReference>
<gene>
    <name evidence="4" type="ORF">VE01_03861</name>
</gene>
<dbReference type="CDD" id="cd05251">
    <property type="entry name" value="NmrA_like_SDR_a"/>
    <property type="match status" value="1"/>
</dbReference>
<evidence type="ECO:0000313" key="5">
    <source>
        <dbReference type="Proteomes" id="UP000091956"/>
    </source>
</evidence>
<dbReference type="STRING" id="342668.A0A1B8GQJ5"/>
<comment type="similarity">
    <text evidence="1">Belongs to the NmrA-type oxidoreductase family.</text>
</comment>
<evidence type="ECO:0000256" key="1">
    <source>
        <dbReference type="ARBA" id="ARBA00006328"/>
    </source>
</evidence>
<reference evidence="4 5" key="1">
    <citation type="submission" date="2016-03" db="EMBL/GenBank/DDBJ databases">
        <title>Comparative genomics of Pseudogymnoascus destructans, the fungus causing white-nose syndrome of bats.</title>
        <authorList>
            <person name="Palmer J.M."/>
            <person name="Drees K.P."/>
            <person name="Foster J.T."/>
            <person name="Lindner D.L."/>
        </authorList>
    </citation>
    <scope>NUCLEOTIDE SEQUENCE [LARGE SCALE GENOMIC DNA]</scope>
    <source>
        <strain evidence="4 5">UAMH 10579</strain>
    </source>
</reference>
<dbReference type="Pfam" id="PF05368">
    <property type="entry name" value="NmrA"/>
    <property type="match status" value="2"/>
</dbReference>
<keyword evidence="5" id="KW-1185">Reference proteome</keyword>
<dbReference type="SUPFAM" id="SSF51735">
    <property type="entry name" value="NAD(P)-binding Rossmann-fold domains"/>
    <property type="match status" value="1"/>
</dbReference>
<dbReference type="RefSeq" id="XP_018131839.1">
    <property type="nucleotide sequence ID" value="XM_018273343.1"/>
</dbReference>
<dbReference type="PANTHER" id="PTHR42748:SF28">
    <property type="entry name" value="NMRA-LIKE DOMAIN-CONTAINING PROTEIN"/>
    <property type="match status" value="1"/>
</dbReference>
<sequence length="337" mass="36615">MDTIVVLGATGQQGNSVVNSLLQNGNWKVRGVTRNLESEPAKKLAAKGVEVVAADANDESSLVKAFAVSVPPNRDRPIPWLPTKYLQQGASAVFSLTNYWESLFQLGRDGAGLQEQKQQTNIANAAAKIPTLKHYVFSTLPPAGKVSGGQLKVPHFDYKAAVEDYIRETLPELASKTTYLWVGWYASNLTGSKPLFDPVSRKSIWLQPSIGSAKLPIAGQTSVNVGIAVEAIVSNPELTKGKYVPLVTDYLSFEEVIKEWSAVTGKNGVYSEVSDVVAESIWGIYGSELASQFRWSESYPNWSACKPENEVVSLEKLGIREKVVGLKAALEALKSDL</sequence>
<proteinExistence type="inferred from homology"/>
<dbReference type="EMBL" id="KV460218">
    <property type="protein sequence ID" value="OBT98106.1"/>
    <property type="molecule type" value="Genomic_DNA"/>
</dbReference>
<dbReference type="AlphaFoldDB" id="A0A1B8GQJ5"/>
<dbReference type="Proteomes" id="UP000091956">
    <property type="component" value="Unassembled WGS sequence"/>
</dbReference>
<organism evidence="4 5">
    <name type="scientific">Pseudogymnoascus verrucosus</name>
    <dbReference type="NCBI Taxonomy" id="342668"/>
    <lineage>
        <taxon>Eukaryota</taxon>
        <taxon>Fungi</taxon>
        <taxon>Dikarya</taxon>
        <taxon>Ascomycota</taxon>
        <taxon>Pezizomycotina</taxon>
        <taxon>Leotiomycetes</taxon>
        <taxon>Thelebolales</taxon>
        <taxon>Thelebolaceae</taxon>
        <taxon>Pseudogymnoascus</taxon>
    </lineage>
</organism>
<name>A0A1B8GQJ5_9PEZI</name>
<dbReference type="InterPro" id="IPR008030">
    <property type="entry name" value="NmrA-like"/>
</dbReference>
<dbReference type="PANTHER" id="PTHR42748">
    <property type="entry name" value="NITROGEN METABOLITE REPRESSION PROTEIN NMRA FAMILY MEMBER"/>
    <property type="match status" value="1"/>
</dbReference>
<protein>
    <recommendedName>
        <fullName evidence="3">NmrA-like domain-containing protein</fullName>
    </recommendedName>
</protein>